<dbReference type="PANTHER" id="PTHR22576">
    <property type="entry name" value="MUCOSA ASSOCIATED LYMPHOID TISSUE LYMPHOMA TRANSLOCATION PROTEIN 1/PARACASPASE"/>
    <property type="match status" value="1"/>
</dbReference>
<dbReference type="PROSITE" id="PS50208">
    <property type="entry name" value="CASPASE_P20"/>
    <property type="match status" value="1"/>
</dbReference>
<evidence type="ECO:0000259" key="3">
    <source>
        <dbReference type="PROSITE" id="PS50208"/>
    </source>
</evidence>
<feature type="region of interest" description="Disordered" evidence="2">
    <location>
        <begin position="531"/>
        <end position="566"/>
    </location>
</feature>
<gene>
    <name evidence="4" type="ORF">E4K64_08985</name>
</gene>
<sequence>MRLRLFVLLIVASWFGTGAALAEKRVALVMGNSAYKNVAKLANPANDAALVGGMFRKAGFDTVDVKLDLNVVEMRKALREFGGKAREADVAVIYYAGHGIELDGTNYLIPTDAALETDTDVLDEAFPLDRVLFAIEPAKQLRLVILDACRDNPFAKTMKRTIASRAIGRGLAKVEPASPNTMIAFAAKAGSTASDGDARNSPFATALVERLPMPGLDLRKAFGFVRDDVLKTTGYKQEPYVYGSLGGDDVSLVPAKPAAAGPQANPDSEIRRDYELALQLGTRDVWTAFLNRYPSGFYTDLAKAQLNRIAAEDARAVAAEKARQAEDEKSRLASERAKKAEQEKAAAAAKAAEDAKAAAEKAKQIEEAKAAAAEQRRKDVEAAMAKALADKQAAEKALADKAANELAAKRANDEAQGEQRVATVTPAQSSPSLSPQETAKLVQSELRRVGCLAASADGEWNGSSQRSLTLFNQYAGTKLDPKLASFEALDAIKARPGRVCPLLCDHGFKADGDACVKIACRAGYRVNDGNECQKAPDKKPVPNREDAKKKELERKQTEVAPTKPQASGQIICSTSGCRPVRPGCRISIQKYGSAVSMVGGGQAEVCD</sequence>
<organism evidence="4 5">
    <name type="scientific">Bradyrhizobium frederickii</name>
    <dbReference type="NCBI Taxonomy" id="2560054"/>
    <lineage>
        <taxon>Bacteria</taxon>
        <taxon>Pseudomonadati</taxon>
        <taxon>Pseudomonadota</taxon>
        <taxon>Alphaproteobacteria</taxon>
        <taxon>Hyphomicrobiales</taxon>
        <taxon>Nitrobacteraceae</taxon>
        <taxon>Bradyrhizobium</taxon>
    </lineage>
</organism>
<dbReference type="RefSeq" id="WP_135163178.1">
    <property type="nucleotide sequence ID" value="NZ_SPQS01000004.1"/>
</dbReference>
<dbReference type="PANTHER" id="PTHR22576:SF37">
    <property type="entry name" value="MUCOSA-ASSOCIATED LYMPHOID TISSUE LYMPHOMA TRANSLOCATION PROTEIN 1"/>
    <property type="match status" value="1"/>
</dbReference>
<feature type="compositionally biased region" description="Basic and acidic residues" evidence="2">
    <location>
        <begin position="534"/>
        <end position="557"/>
    </location>
</feature>
<dbReference type="InterPro" id="IPR052039">
    <property type="entry name" value="Caspase-related_regulators"/>
</dbReference>
<dbReference type="SUPFAM" id="SSF52129">
    <property type="entry name" value="Caspase-like"/>
    <property type="match status" value="1"/>
</dbReference>
<dbReference type="GO" id="GO:0006508">
    <property type="term" value="P:proteolysis"/>
    <property type="evidence" value="ECO:0007669"/>
    <property type="project" value="InterPro"/>
</dbReference>
<feature type="domain" description="Caspase family p20" evidence="3">
    <location>
        <begin position="23"/>
        <end position="153"/>
    </location>
</feature>
<reference evidence="4 5" key="1">
    <citation type="submission" date="2019-03" db="EMBL/GenBank/DDBJ databases">
        <title>Bradyrhizobium strains diversity.</title>
        <authorList>
            <person name="Urquiaga M.C.O."/>
            <person name="Hungria M."/>
            <person name="Delamuta J.R.M."/>
            <person name="Klepa M.S."/>
        </authorList>
    </citation>
    <scope>NUCLEOTIDE SEQUENCE [LARGE SCALE GENOMIC DNA]</scope>
    <source>
        <strain evidence="4 5">CNPSo 3426</strain>
    </source>
</reference>
<proteinExistence type="predicted"/>
<dbReference type="GO" id="GO:0004197">
    <property type="term" value="F:cysteine-type endopeptidase activity"/>
    <property type="evidence" value="ECO:0007669"/>
    <property type="project" value="InterPro"/>
</dbReference>
<dbReference type="Proteomes" id="UP000297700">
    <property type="component" value="Unassembled WGS sequence"/>
</dbReference>
<feature type="coiled-coil region" evidence="1">
    <location>
        <begin position="308"/>
        <end position="404"/>
    </location>
</feature>
<dbReference type="InterPro" id="IPR029030">
    <property type="entry name" value="Caspase-like_dom_sf"/>
</dbReference>
<evidence type="ECO:0000256" key="1">
    <source>
        <dbReference type="SAM" id="Coils"/>
    </source>
</evidence>
<dbReference type="AlphaFoldDB" id="A0A4Y9PG11"/>
<dbReference type="Pfam" id="PF00656">
    <property type="entry name" value="Peptidase_C14"/>
    <property type="match status" value="1"/>
</dbReference>
<name>A0A4Y9PG11_9BRAD</name>
<dbReference type="InterPro" id="IPR001309">
    <property type="entry name" value="Pept_C14_p20"/>
</dbReference>
<comment type="caution">
    <text evidence="4">The sequence shown here is derived from an EMBL/GenBank/DDBJ whole genome shotgun (WGS) entry which is preliminary data.</text>
</comment>
<keyword evidence="1" id="KW-0175">Coiled coil</keyword>
<dbReference type="Gene3D" id="3.40.50.1460">
    <property type="match status" value="1"/>
</dbReference>
<accession>A0A4Y9PG11</accession>
<evidence type="ECO:0000313" key="5">
    <source>
        <dbReference type="Proteomes" id="UP000297700"/>
    </source>
</evidence>
<dbReference type="InterPro" id="IPR011600">
    <property type="entry name" value="Pept_C14_caspase"/>
</dbReference>
<evidence type="ECO:0000313" key="4">
    <source>
        <dbReference type="EMBL" id="TFV77956.1"/>
    </source>
</evidence>
<protein>
    <submittedName>
        <fullName evidence="4">Caspase family protein</fullName>
    </submittedName>
</protein>
<evidence type="ECO:0000256" key="2">
    <source>
        <dbReference type="SAM" id="MobiDB-lite"/>
    </source>
</evidence>
<dbReference type="EMBL" id="SPQS01000004">
    <property type="protein sequence ID" value="TFV77956.1"/>
    <property type="molecule type" value="Genomic_DNA"/>
</dbReference>